<evidence type="ECO:0000256" key="2">
    <source>
        <dbReference type="SAM" id="MobiDB-lite"/>
    </source>
</evidence>
<feature type="compositionally biased region" description="Basic and acidic residues" evidence="2">
    <location>
        <begin position="556"/>
        <end position="572"/>
    </location>
</feature>
<accession>A0A0G4LXY3</accession>
<feature type="region of interest" description="Disordered" evidence="2">
    <location>
        <begin position="495"/>
        <end position="641"/>
    </location>
</feature>
<feature type="region of interest" description="Disordered" evidence="2">
    <location>
        <begin position="115"/>
        <end position="137"/>
    </location>
</feature>
<dbReference type="GO" id="GO:0005634">
    <property type="term" value="C:nucleus"/>
    <property type="evidence" value="ECO:0007669"/>
    <property type="project" value="TreeGrafter"/>
</dbReference>
<dbReference type="GO" id="GO:0005737">
    <property type="term" value="C:cytoplasm"/>
    <property type="evidence" value="ECO:0007669"/>
    <property type="project" value="TreeGrafter"/>
</dbReference>
<dbReference type="SUPFAM" id="SSF81296">
    <property type="entry name" value="E set domains"/>
    <property type="match status" value="1"/>
</dbReference>
<dbReference type="InterPro" id="IPR032640">
    <property type="entry name" value="AMPK1_CBM"/>
</dbReference>
<feature type="compositionally biased region" description="Polar residues" evidence="2">
    <location>
        <begin position="202"/>
        <end position="212"/>
    </location>
</feature>
<dbReference type="AlphaFoldDB" id="A0A0G4LXY3"/>
<feature type="region of interest" description="Disordered" evidence="2">
    <location>
        <begin position="151"/>
        <end position="219"/>
    </location>
</feature>
<dbReference type="STRING" id="100787.A0A0G4LXY3"/>
<dbReference type="GO" id="GO:0019901">
    <property type="term" value="F:protein kinase binding"/>
    <property type="evidence" value="ECO:0007669"/>
    <property type="project" value="TreeGrafter"/>
</dbReference>
<dbReference type="InterPro" id="IPR050827">
    <property type="entry name" value="CRP1_MDG1_kinase"/>
</dbReference>
<proteinExistence type="inferred from homology"/>
<dbReference type="Pfam" id="PF16561">
    <property type="entry name" value="AMPK1_CBM"/>
    <property type="match status" value="1"/>
</dbReference>
<dbReference type="InterPro" id="IPR013783">
    <property type="entry name" value="Ig-like_fold"/>
</dbReference>
<name>A0A0G4LXY3_VERLO</name>
<feature type="compositionally biased region" description="Low complexity" evidence="2">
    <location>
        <begin position="544"/>
        <end position="554"/>
    </location>
</feature>
<feature type="region of interest" description="Disordered" evidence="2">
    <location>
        <begin position="299"/>
        <end position="318"/>
    </location>
</feature>
<feature type="compositionally biased region" description="Basic and acidic residues" evidence="2">
    <location>
        <begin position="186"/>
        <end position="196"/>
    </location>
</feature>
<keyword evidence="5" id="KW-1185">Reference proteome</keyword>
<feature type="region of interest" description="Disordered" evidence="2">
    <location>
        <begin position="383"/>
        <end position="417"/>
    </location>
</feature>
<dbReference type="Proteomes" id="UP000044602">
    <property type="component" value="Unassembled WGS sequence"/>
</dbReference>
<evidence type="ECO:0000256" key="1">
    <source>
        <dbReference type="ARBA" id="ARBA00038216"/>
    </source>
</evidence>
<evidence type="ECO:0000313" key="4">
    <source>
        <dbReference type="EMBL" id="CRK26896.1"/>
    </source>
</evidence>
<dbReference type="CDD" id="cd02859">
    <property type="entry name" value="E_set_AMPKbeta_like_N"/>
    <property type="match status" value="1"/>
</dbReference>
<dbReference type="InterPro" id="IPR014756">
    <property type="entry name" value="Ig_E-set"/>
</dbReference>
<sequence length="641" mass="65558">MTGGTFKFTWGHPAEEVYVTGTFDNWTKSEKLSKVGDSFEKNVTLPDASKKIYYKFVVDNNWITDHTAPQEPDHEGNVNNFLTPEQIVKENPNAAIMNTITPESTTAALAKDVPLENSKASEEEPKATPVHAIGGFPQTPVDELDKTISVNPLPASDVTKPQPNIAPGEPLPPSAHAGDIHSQVTLDKESYEKSDRLPGLTEANSTLPSTTGADIPESSLPMPAAAIAAGIDTTTINTVTPEATTAALAANVPKTVNAAALDAKVPEAVVESQKAAGVDPEASADPKEVIDKATVEDELKEKVPEAPSTSEGTAGFGTQKSENAGIAATAITAGGIALAAAVAAKDAIIGKAEPAATSASETATDAANQASVAAAGAATNLPEGVKEKLPESVQETIKSQAQEDVRQEVAPTVPSEVKESTIIEAGKAPEAAASTSAVQDKAAVESELLQEVKAVPAVGEDKSKTEEVKTDSAVGAAPVLVTEEVKQDAAAAVAAPAAITPSAPKVDDVPAASNPALHTAPTPVVTDGPSTTSAAVKSEPESVAPATEAKTETAAAEDKAEESKAVPTKEGDILPNGANAAAPAEPVKQTTQESPATPAKAEASGSTTTPSTSSQKGTEQKKKNRLSAFIGKLKSKVHSKD</sequence>
<dbReference type="PANTHER" id="PTHR10343:SF81">
    <property type="entry name" value="CRUCIFORM DNA-RECOGNIZING PROTEIN 1-RELATED"/>
    <property type="match status" value="1"/>
</dbReference>
<dbReference type="PANTHER" id="PTHR10343">
    <property type="entry name" value="5'-AMP-ACTIVATED PROTEIN KINASE , BETA SUBUNIT"/>
    <property type="match status" value="1"/>
</dbReference>
<comment type="similarity">
    <text evidence="1">Belongs to the CRP1/MDG1 family.</text>
</comment>
<feature type="compositionally biased region" description="Low complexity" evidence="2">
    <location>
        <begin position="495"/>
        <end position="504"/>
    </location>
</feature>
<feature type="compositionally biased region" description="Polar residues" evidence="2">
    <location>
        <begin position="307"/>
        <end position="318"/>
    </location>
</feature>
<gene>
    <name evidence="4" type="ORF">BN1708_000682</name>
</gene>
<feature type="compositionally biased region" description="Low complexity" evidence="2">
    <location>
        <begin position="604"/>
        <end position="617"/>
    </location>
</feature>
<dbReference type="EMBL" id="CVQH01020306">
    <property type="protein sequence ID" value="CRK26896.1"/>
    <property type="molecule type" value="Genomic_DNA"/>
</dbReference>
<dbReference type="GO" id="GO:0031588">
    <property type="term" value="C:nucleotide-activated protein kinase complex"/>
    <property type="evidence" value="ECO:0007669"/>
    <property type="project" value="TreeGrafter"/>
</dbReference>
<organism evidence="4 5">
    <name type="scientific">Verticillium longisporum</name>
    <name type="common">Verticillium dahliae var. longisporum</name>
    <dbReference type="NCBI Taxonomy" id="100787"/>
    <lineage>
        <taxon>Eukaryota</taxon>
        <taxon>Fungi</taxon>
        <taxon>Dikarya</taxon>
        <taxon>Ascomycota</taxon>
        <taxon>Pezizomycotina</taxon>
        <taxon>Sordariomycetes</taxon>
        <taxon>Hypocreomycetidae</taxon>
        <taxon>Glomerellales</taxon>
        <taxon>Plectosphaerellaceae</taxon>
        <taxon>Verticillium</taxon>
    </lineage>
</organism>
<feature type="compositionally biased region" description="Low complexity" evidence="2">
    <location>
        <begin position="575"/>
        <end position="584"/>
    </location>
</feature>
<reference evidence="4 5" key="1">
    <citation type="submission" date="2015-05" db="EMBL/GenBank/DDBJ databases">
        <authorList>
            <person name="Wang D.B."/>
            <person name="Wang M."/>
        </authorList>
    </citation>
    <scope>NUCLEOTIDE SEQUENCE [LARGE SCALE GENOMIC DNA]</scope>
    <source>
        <strain evidence="4">VL1</strain>
    </source>
</reference>
<dbReference type="GO" id="GO:0007165">
    <property type="term" value="P:signal transduction"/>
    <property type="evidence" value="ECO:0007669"/>
    <property type="project" value="TreeGrafter"/>
</dbReference>
<dbReference type="Gene3D" id="2.60.40.10">
    <property type="entry name" value="Immunoglobulins"/>
    <property type="match status" value="1"/>
</dbReference>
<evidence type="ECO:0000313" key="5">
    <source>
        <dbReference type="Proteomes" id="UP000044602"/>
    </source>
</evidence>
<feature type="domain" description="AMP-activated protein kinase glycogen-binding" evidence="3">
    <location>
        <begin position="7"/>
        <end position="83"/>
    </location>
</feature>
<protein>
    <recommendedName>
        <fullName evidence="3">AMP-activated protein kinase glycogen-binding domain-containing protein</fullName>
    </recommendedName>
</protein>
<evidence type="ECO:0000259" key="3">
    <source>
        <dbReference type="Pfam" id="PF16561"/>
    </source>
</evidence>